<proteinExistence type="predicted"/>
<dbReference type="AlphaFoldDB" id="A0A5B7CJT0"/>
<name>A0A5B7CJT0_PORTR</name>
<keyword evidence="2" id="KW-1185">Reference proteome</keyword>
<accession>A0A5B7CJT0</accession>
<evidence type="ECO:0000313" key="1">
    <source>
        <dbReference type="EMBL" id="MPC09982.1"/>
    </source>
</evidence>
<protein>
    <submittedName>
        <fullName evidence="1">Uncharacterized protein</fullName>
    </submittedName>
</protein>
<dbReference type="Proteomes" id="UP000324222">
    <property type="component" value="Unassembled WGS sequence"/>
</dbReference>
<organism evidence="1 2">
    <name type="scientific">Portunus trituberculatus</name>
    <name type="common">Swimming crab</name>
    <name type="synonym">Neptunus trituberculatus</name>
    <dbReference type="NCBI Taxonomy" id="210409"/>
    <lineage>
        <taxon>Eukaryota</taxon>
        <taxon>Metazoa</taxon>
        <taxon>Ecdysozoa</taxon>
        <taxon>Arthropoda</taxon>
        <taxon>Crustacea</taxon>
        <taxon>Multicrustacea</taxon>
        <taxon>Malacostraca</taxon>
        <taxon>Eumalacostraca</taxon>
        <taxon>Eucarida</taxon>
        <taxon>Decapoda</taxon>
        <taxon>Pleocyemata</taxon>
        <taxon>Brachyura</taxon>
        <taxon>Eubrachyura</taxon>
        <taxon>Portunoidea</taxon>
        <taxon>Portunidae</taxon>
        <taxon>Portuninae</taxon>
        <taxon>Portunus</taxon>
    </lineage>
</organism>
<gene>
    <name evidence="1" type="ORF">E2C01_002608</name>
</gene>
<sequence>MPARIQCGEQFSIAWNWEIRRLHTSHMKKFREDKKTTSLALVDAVKQFLAKNISKYFTSSSFPPLFHHDDTTAISSVSKAELFSQIFANNSTLDDSGLVPPVLLPLTISYLRLKFFVMMFSMPSLA</sequence>
<evidence type="ECO:0000313" key="2">
    <source>
        <dbReference type="Proteomes" id="UP000324222"/>
    </source>
</evidence>
<dbReference type="EMBL" id="VSRR010000095">
    <property type="protein sequence ID" value="MPC09982.1"/>
    <property type="molecule type" value="Genomic_DNA"/>
</dbReference>
<reference evidence="1 2" key="1">
    <citation type="submission" date="2019-05" db="EMBL/GenBank/DDBJ databases">
        <title>Another draft genome of Portunus trituberculatus and its Hox gene families provides insights of decapod evolution.</title>
        <authorList>
            <person name="Jeong J.-H."/>
            <person name="Song I."/>
            <person name="Kim S."/>
            <person name="Choi T."/>
            <person name="Kim D."/>
            <person name="Ryu S."/>
            <person name="Kim W."/>
        </authorList>
    </citation>
    <scope>NUCLEOTIDE SEQUENCE [LARGE SCALE GENOMIC DNA]</scope>
    <source>
        <tissue evidence="1">Muscle</tissue>
    </source>
</reference>
<comment type="caution">
    <text evidence="1">The sequence shown here is derived from an EMBL/GenBank/DDBJ whole genome shotgun (WGS) entry which is preliminary data.</text>
</comment>